<feature type="transmembrane region" description="Helical" evidence="2">
    <location>
        <begin position="201"/>
        <end position="224"/>
    </location>
</feature>
<sequence length="278" mass="29682">MDVIEFFRKLKFVCHWADHIKDLKWPNVPRVKLSSLSESNDTFLSLQALLDLYYLFGGFMDYLWSCELDISNFGLADRKILPVGAYLVGARATSAAPRIKSIWNSTWQIGGRPGRSSGKTSGNSLTTGMTSYCYWLQVASSGWPFVSAVPGQMTHLVASMTLDSARSCVMQVASYTNEVVVAIVVTVILVVVVGGEGSFHSVPVFLLVLSAFAMVAACASRAASNTTSNYRLIKGINGVVDLTGDEDPTNEDGDNGMGDPTGGSVSLGGVGGVICLIS</sequence>
<name>A0ABQ5H669_9ASTR</name>
<evidence type="ECO:0000313" key="3">
    <source>
        <dbReference type="EMBL" id="GJT82919.1"/>
    </source>
</evidence>
<evidence type="ECO:0000256" key="2">
    <source>
        <dbReference type="SAM" id="Phobius"/>
    </source>
</evidence>
<proteinExistence type="predicted"/>
<evidence type="ECO:0000313" key="4">
    <source>
        <dbReference type="Proteomes" id="UP001151760"/>
    </source>
</evidence>
<keyword evidence="2" id="KW-0472">Membrane</keyword>
<accession>A0ABQ5H669</accession>
<reference evidence="3" key="1">
    <citation type="journal article" date="2022" name="Int. J. Mol. Sci.">
        <title>Draft Genome of Tanacetum Coccineum: Genomic Comparison of Closely Related Tanacetum-Family Plants.</title>
        <authorList>
            <person name="Yamashiro T."/>
            <person name="Shiraishi A."/>
            <person name="Nakayama K."/>
            <person name="Satake H."/>
        </authorList>
    </citation>
    <scope>NUCLEOTIDE SEQUENCE</scope>
</reference>
<protein>
    <submittedName>
        <fullName evidence="3">Uncharacterized protein</fullName>
    </submittedName>
</protein>
<dbReference type="Proteomes" id="UP001151760">
    <property type="component" value="Unassembled WGS sequence"/>
</dbReference>
<feature type="compositionally biased region" description="Gly residues" evidence="1">
    <location>
        <begin position="255"/>
        <end position="264"/>
    </location>
</feature>
<keyword evidence="2" id="KW-1133">Transmembrane helix</keyword>
<organism evidence="3 4">
    <name type="scientific">Tanacetum coccineum</name>
    <dbReference type="NCBI Taxonomy" id="301880"/>
    <lineage>
        <taxon>Eukaryota</taxon>
        <taxon>Viridiplantae</taxon>
        <taxon>Streptophyta</taxon>
        <taxon>Embryophyta</taxon>
        <taxon>Tracheophyta</taxon>
        <taxon>Spermatophyta</taxon>
        <taxon>Magnoliopsida</taxon>
        <taxon>eudicotyledons</taxon>
        <taxon>Gunneridae</taxon>
        <taxon>Pentapetalae</taxon>
        <taxon>asterids</taxon>
        <taxon>campanulids</taxon>
        <taxon>Asterales</taxon>
        <taxon>Asteraceae</taxon>
        <taxon>Asteroideae</taxon>
        <taxon>Anthemideae</taxon>
        <taxon>Anthemidinae</taxon>
        <taxon>Tanacetum</taxon>
    </lineage>
</organism>
<dbReference type="EMBL" id="BQNB010019212">
    <property type="protein sequence ID" value="GJT82919.1"/>
    <property type="molecule type" value="Genomic_DNA"/>
</dbReference>
<feature type="transmembrane region" description="Helical" evidence="2">
    <location>
        <begin position="175"/>
        <end position="195"/>
    </location>
</feature>
<feature type="compositionally biased region" description="Acidic residues" evidence="1">
    <location>
        <begin position="243"/>
        <end position="254"/>
    </location>
</feature>
<keyword evidence="4" id="KW-1185">Reference proteome</keyword>
<feature type="region of interest" description="Disordered" evidence="1">
    <location>
        <begin position="243"/>
        <end position="264"/>
    </location>
</feature>
<keyword evidence="2" id="KW-0812">Transmembrane</keyword>
<comment type="caution">
    <text evidence="3">The sequence shown here is derived from an EMBL/GenBank/DDBJ whole genome shotgun (WGS) entry which is preliminary data.</text>
</comment>
<evidence type="ECO:0000256" key="1">
    <source>
        <dbReference type="SAM" id="MobiDB-lite"/>
    </source>
</evidence>
<gene>
    <name evidence="3" type="ORF">Tco_1057261</name>
</gene>
<reference evidence="3" key="2">
    <citation type="submission" date="2022-01" db="EMBL/GenBank/DDBJ databases">
        <authorList>
            <person name="Yamashiro T."/>
            <person name="Shiraishi A."/>
            <person name="Satake H."/>
            <person name="Nakayama K."/>
        </authorList>
    </citation>
    <scope>NUCLEOTIDE SEQUENCE</scope>
</reference>